<dbReference type="PANTHER" id="PTHR36566">
    <property type="entry name" value="NICKEL INSERTION PROTEIN-RELATED"/>
    <property type="match status" value="1"/>
</dbReference>
<evidence type="ECO:0000256" key="1">
    <source>
        <dbReference type="ARBA" id="ARBA00022596"/>
    </source>
</evidence>
<name>A0ABU0AS97_9FIRM</name>
<dbReference type="Pfam" id="PF01969">
    <property type="entry name" value="Ni_insertion"/>
    <property type="match status" value="1"/>
</dbReference>
<comment type="similarity">
    <text evidence="2">Belongs to the LarC family.</text>
</comment>
<evidence type="ECO:0000256" key="3">
    <source>
        <dbReference type="SAM" id="MobiDB-lite"/>
    </source>
</evidence>
<dbReference type="RefSeq" id="WP_023056425.1">
    <property type="nucleotide sequence ID" value="NZ_JAUSTN010000001.1"/>
</dbReference>
<feature type="region of interest" description="Disordered" evidence="3">
    <location>
        <begin position="68"/>
        <end position="109"/>
    </location>
</feature>
<keyword evidence="5" id="KW-1185">Reference proteome</keyword>
<sequence>MDLYLECFSGISGNMFIGAMIDIGVPFDYLKKELNKLNLGEYDLICERRIKNGIDANYFNVILPEEKSDHHHEHDHDHENEHHNEHIHDHNHDQDHNHEHNHHDHDHHGFHRNLSQITEIIDNSSLSSFVKEKAKEIFLHIAKAEAKIHGKGINEVHFHEVGAIDSIIDACGAALCIEYLKIEKIYAGTVYTGNGFVNIAHGKFPVPVPATLEILSNTNLTTAKSSVIGELVTPTGAAILKTFSEPFKGNLKTFKTGYGSGSKDFEIPNVLRASLIEISENEKNISCKKIIETNIDDSTGEELGFASEKLFEIGALDVWYSPIYMKKNRPAYKLSCLVDPELVEKAAYIILKYTSSIGVRILEAQRIEMKRDFSKIAVKDGEITVKHLSYKDISKKSFEYEDLKKISIKTGKSIRKIKEEI</sequence>
<dbReference type="HAMAP" id="MF_01074">
    <property type="entry name" value="LarC"/>
    <property type="match status" value="1"/>
</dbReference>
<dbReference type="PANTHER" id="PTHR36566:SF1">
    <property type="entry name" value="PYRIDINIUM-3,5-BISTHIOCARBOXYLIC ACID MONONUCLEOTIDE NICKEL INSERTION PROTEIN"/>
    <property type="match status" value="1"/>
</dbReference>
<evidence type="ECO:0000313" key="5">
    <source>
        <dbReference type="Proteomes" id="UP001236559"/>
    </source>
</evidence>
<accession>A0ABU0AS97</accession>
<protein>
    <recommendedName>
        <fullName evidence="2">Pyridinium-3,5-bisthiocarboxylic acid mononucleotide nickel insertion protein</fullName>
        <shortName evidence="2">P2TMN nickel insertion protein</shortName>
        <ecNumber evidence="2">4.99.1.12</ecNumber>
    </recommendedName>
    <alternativeName>
        <fullName evidence="2">Nickel-pincer cofactor biosynthesis protein LarC</fullName>
    </alternativeName>
</protein>
<keyword evidence="2" id="KW-0456">Lyase</keyword>
<evidence type="ECO:0000256" key="2">
    <source>
        <dbReference type="HAMAP-Rule" id="MF_01074"/>
    </source>
</evidence>
<dbReference type="EMBL" id="JAUSTN010000001">
    <property type="protein sequence ID" value="MDQ0274139.1"/>
    <property type="molecule type" value="Genomic_DNA"/>
</dbReference>
<keyword evidence="1 2" id="KW-0533">Nickel</keyword>
<feature type="compositionally biased region" description="Basic and acidic residues" evidence="3">
    <location>
        <begin position="68"/>
        <end position="107"/>
    </location>
</feature>
<reference evidence="4 5" key="1">
    <citation type="submission" date="2023-07" db="EMBL/GenBank/DDBJ databases">
        <title>Genomic Encyclopedia of Type Strains, Phase IV (KMG-IV): sequencing the most valuable type-strain genomes for metagenomic binning, comparative biology and taxonomic classification.</title>
        <authorList>
            <person name="Goeker M."/>
        </authorList>
    </citation>
    <scope>NUCLEOTIDE SEQUENCE [LARGE SCALE GENOMIC DNA]</scope>
    <source>
        <strain evidence="4 5">DSM 22616</strain>
    </source>
</reference>
<organism evidence="4 5">
    <name type="scientific">Peptoniphilus koenoeneniae</name>
    <dbReference type="NCBI Taxonomy" id="507751"/>
    <lineage>
        <taxon>Bacteria</taxon>
        <taxon>Bacillati</taxon>
        <taxon>Bacillota</taxon>
        <taxon>Tissierellia</taxon>
        <taxon>Tissierellales</taxon>
        <taxon>Peptoniphilaceae</taxon>
        <taxon>Peptoniphilus</taxon>
    </lineage>
</organism>
<dbReference type="InterPro" id="IPR002822">
    <property type="entry name" value="Ni_insertion"/>
</dbReference>
<comment type="caution">
    <text evidence="4">The sequence shown here is derived from an EMBL/GenBank/DDBJ whole genome shotgun (WGS) entry which is preliminary data.</text>
</comment>
<evidence type="ECO:0000313" key="4">
    <source>
        <dbReference type="EMBL" id="MDQ0274139.1"/>
    </source>
</evidence>
<gene>
    <name evidence="2" type="primary">larC</name>
    <name evidence="4" type="ORF">J2S72_000135</name>
</gene>
<comment type="catalytic activity">
    <reaction evidence="2">
        <text>Ni(II)-pyridinium-3,5-bisthiocarboxylate mononucleotide = pyridinium-3,5-bisthiocarboxylate mononucleotide + Ni(2+)</text>
        <dbReference type="Rhea" id="RHEA:54784"/>
        <dbReference type="ChEBI" id="CHEBI:49786"/>
        <dbReference type="ChEBI" id="CHEBI:137372"/>
        <dbReference type="ChEBI" id="CHEBI:137373"/>
        <dbReference type="EC" id="4.99.1.12"/>
    </reaction>
</comment>
<dbReference type="NCBIfam" id="TIGR00299">
    <property type="entry name" value="nickel pincer cofactor biosynthesis protein LarC"/>
    <property type="match status" value="1"/>
</dbReference>
<dbReference type="EC" id="4.99.1.12" evidence="2"/>
<dbReference type="Proteomes" id="UP001236559">
    <property type="component" value="Unassembled WGS sequence"/>
</dbReference>
<comment type="function">
    <text evidence="2">Involved in the biosynthesis of a nickel-pincer cofactor ((SCS)Ni(II) pincer complex). Binds Ni(2+), and functions in nickel delivery to pyridinium-3,5-bisthiocarboxylic acid mononucleotide (P2TMN), to form the mature cofactor. Is thus probably required for the activation of nickel-pincer cofactor-dependent enzymes.</text>
</comment>
<proteinExistence type="inferred from homology"/>
<dbReference type="Gene3D" id="3.30.70.1380">
    <property type="entry name" value="Transcriptional regulatory protein pf0864 domain like"/>
    <property type="match status" value="1"/>
</dbReference>